<evidence type="ECO:0000259" key="10">
    <source>
        <dbReference type="PROSITE" id="PS51733"/>
    </source>
</evidence>
<dbReference type="GO" id="GO:0005737">
    <property type="term" value="C:cytoplasm"/>
    <property type="evidence" value="ECO:0007669"/>
    <property type="project" value="UniProtKB-SubCell"/>
</dbReference>
<comment type="miscellaneous">
    <text evidence="5">In the reaction, the free carboxyl group of octanoic acid is attached via an amide linkage to the epsilon-amino group of a specific lysine residue of lipoyl domains of lipoate-dependent enzymes.</text>
</comment>
<sequence length="206" mass="22341">MLPGLADYAETLAAMEQRAFDIRAGNASEAIWLVEHPPVYTGGTSARADELLQPDRFPVMTTGRGGRYTYHGPGQRVVYVMLDLAARGRDVRRFVAALEHWVIDALADFGVESRIICGKVGVWVDGDTGPAKIAALGVRLRQWVSLHGLAINVAPDLEHFAGILPCGLHDPVTSLATLGRETTMNEIDSALQNRLGDMLRRTGIAP</sequence>
<organism evidence="11 12">
    <name type="scientific">Polymorphobacter multimanifer</name>
    <dbReference type="NCBI Taxonomy" id="1070431"/>
    <lineage>
        <taxon>Bacteria</taxon>
        <taxon>Pseudomonadati</taxon>
        <taxon>Pseudomonadota</taxon>
        <taxon>Alphaproteobacteria</taxon>
        <taxon>Sphingomonadales</taxon>
        <taxon>Sphingosinicellaceae</taxon>
        <taxon>Polymorphobacter</taxon>
    </lineage>
</organism>
<keyword evidence="5" id="KW-0963">Cytoplasm</keyword>
<evidence type="ECO:0000256" key="7">
    <source>
        <dbReference type="PIRSR" id="PIRSR016262-1"/>
    </source>
</evidence>
<evidence type="ECO:0000256" key="5">
    <source>
        <dbReference type="HAMAP-Rule" id="MF_00013"/>
    </source>
</evidence>
<feature type="domain" description="BPL/LPL catalytic" evidence="10">
    <location>
        <begin position="25"/>
        <end position="203"/>
    </location>
</feature>
<comment type="catalytic activity">
    <reaction evidence="5 6">
        <text>octanoyl-[ACP] + L-lysyl-[protein] = N(6)-octanoyl-L-lysyl-[protein] + holo-[ACP] + H(+)</text>
        <dbReference type="Rhea" id="RHEA:17665"/>
        <dbReference type="Rhea" id="RHEA-COMP:9636"/>
        <dbReference type="Rhea" id="RHEA-COMP:9685"/>
        <dbReference type="Rhea" id="RHEA-COMP:9752"/>
        <dbReference type="Rhea" id="RHEA-COMP:9928"/>
        <dbReference type="ChEBI" id="CHEBI:15378"/>
        <dbReference type="ChEBI" id="CHEBI:29969"/>
        <dbReference type="ChEBI" id="CHEBI:64479"/>
        <dbReference type="ChEBI" id="CHEBI:78463"/>
        <dbReference type="ChEBI" id="CHEBI:78809"/>
        <dbReference type="EC" id="2.3.1.181"/>
    </reaction>
</comment>
<dbReference type="PIRSF" id="PIRSF016262">
    <property type="entry name" value="LPLase"/>
    <property type="match status" value="1"/>
</dbReference>
<dbReference type="EC" id="2.3.1.181" evidence="5 6"/>
<keyword evidence="12" id="KW-1185">Reference proteome</keyword>
<feature type="binding site" evidence="5 8">
    <location>
        <begin position="64"/>
        <end position="71"/>
    </location>
    <ligand>
        <name>substrate</name>
    </ligand>
</feature>
<feature type="active site" description="Acyl-thioester intermediate" evidence="5 7">
    <location>
        <position position="166"/>
    </location>
</feature>
<dbReference type="NCBIfam" id="NF010921">
    <property type="entry name" value="PRK14341.1"/>
    <property type="match status" value="1"/>
</dbReference>
<comment type="caution">
    <text evidence="11">The sequence shown here is derived from an EMBL/GenBank/DDBJ whole genome shotgun (WGS) entry which is preliminary data.</text>
</comment>
<dbReference type="UniPathway" id="UPA00538">
    <property type="reaction ID" value="UER00592"/>
</dbReference>
<reference evidence="11 12" key="1">
    <citation type="submission" date="2020-08" db="EMBL/GenBank/DDBJ databases">
        <title>Genomic Encyclopedia of Type Strains, Phase IV (KMG-IV): sequencing the most valuable type-strain genomes for metagenomic binning, comparative biology and taxonomic classification.</title>
        <authorList>
            <person name="Goeker M."/>
        </authorList>
    </citation>
    <scope>NUCLEOTIDE SEQUENCE [LARGE SCALE GENOMIC DNA]</scope>
    <source>
        <strain evidence="11 12">DSM 102189</strain>
    </source>
</reference>
<dbReference type="Pfam" id="PF21948">
    <property type="entry name" value="LplA-B_cat"/>
    <property type="match status" value="1"/>
</dbReference>
<dbReference type="InterPro" id="IPR045864">
    <property type="entry name" value="aa-tRNA-synth_II/BPL/LPL"/>
</dbReference>
<dbReference type="InterPro" id="IPR000544">
    <property type="entry name" value="Octanoyltransferase"/>
</dbReference>
<evidence type="ECO:0000256" key="3">
    <source>
        <dbReference type="ARBA" id="ARBA00023315"/>
    </source>
</evidence>
<protein>
    <recommendedName>
        <fullName evidence="5 6">Octanoyltransferase</fullName>
        <ecNumber evidence="5 6">2.3.1.181</ecNumber>
    </recommendedName>
    <alternativeName>
        <fullName evidence="5">Lipoate-protein ligase B</fullName>
    </alternativeName>
    <alternativeName>
        <fullName evidence="5">Lipoyl/octanoyl transferase</fullName>
    </alternativeName>
    <alternativeName>
        <fullName evidence="5">Octanoyl-[acyl-carrier-protein]-protein N-octanoyltransferase</fullName>
    </alternativeName>
</protein>
<dbReference type="PROSITE" id="PS01313">
    <property type="entry name" value="LIPB"/>
    <property type="match status" value="1"/>
</dbReference>
<evidence type="ECO:0000313" key="11">
    <source>
        <dbReference type="EMBL" id="MBB6226631.1"/>
    </source>
</evidence>
<comment type="pathway">
    <text evidence="1 5 6">Protein modification; protein lipoylation via endogenous pathway; protein N(6)-(lipoyl)lysine from octanoyl-[acyl-carrier-protein]: step 1/2.</text>
</comment>
<dbReference type="Gene3D" id="3.30.930.10">
    <property type="entry name" value="Bira Bifunctional Protein, Domain 2"/>
    <property type="match status" value="1"/>
</dbReference>
<evidence type="ECO:0000256" key="2">
    <source>
        <dbReference type="ARBA" id="ARBA00022679"/>
    </source>
</evidence>
<comment type="similarity">
    <text evidence="5 6">Belongs to the LipB family.</text>
</comment>
<dbReference type="PANTHER" id="PTHR10993">
    <property type="entry name" value="OCTANOYLTRANSFERASE"/>
    <property type="match status" value="1"/>
</dbReference>
<dbReference type="GO" id="GO:0033819">
    <property type="term" value="F:lipoyl(octanoyl) transferase activity"/>
    <property type="evidence" value="ECO:0007669"/>
    <property type="project" value="UniProtKB-EC"/>
</dbReference>
<dbReference type="AlphaFoldDB" id="A0A841L576"/>
<feature type="binding site" evidence="5 8">
    <location>
        <begin position="148"/>
        <end position="150"/>
    </location>
    <ligand>
        <name>substrate</name>
    </ligand>
</feature>
<dbReference type="PROSITE" id="PS51733">
    <property type="entry name" value="BPL_LPL_CATALYTIC"/>
    <property type="match status" value="1"/>
</dbReference>
<evidence type="ECO:0000256" key="9">
    <source>
        <dbReference type="PIRSR" id="PIRSR016262-3"/>
    </source>
</evidence>
<evidence type="ECO:0000313" key="12">
    <source>
        <dbReference type="Proteomes" id="UP000538147"/>
    </source>
</evidence>
<dbReference type="PANTHER" id="PTHR10993:SF7">
    <property type="entry name" value="LIPOYLTRANSFERASE 2, MITOCHONDRIAL-RELATED"/>
    <property type="match status" value="1"/>
</dbReference>
<evidence type="ECO:0000256" key="4">
    <source>
        <dbReference type="ARBA" id="ARBA00024732"/>
    </source>
</evidence>
<evidence type="ECO:0000256" key="6">
    <source>
        <dbReference type="PIRNR" id="PIRNR016262"/>
    </source>
</evidence>
<dbReference type="HAMAP" id="MF_00013">
    <property type="entry name" value="LipB"/>
    <property type="match status" value="1"/>
</dbReference>
<dbReference type="InterPro" id="IPR004143">
    <property type="entry name" value="BPL_LPL_catalytic"/>
</dbReference>
<comment type="subcellular location">
    <subcellularLocation>
        <location evidence="5">Cytoplasm</location>
    </subcellularLocation>
</comment>
<accession>A0A841L576</accession>
<evidence type="ECO:0000256" key="8">
    <source>
        <dbReference type="PIRSR" id="PIRSR016262-2"/>
    </source>
</evidence>
<dbReference type="GO" id="GO:0009249">
    <property type="term" value="P:protein lipoylation"/>
    <property type="evidence" value="ECO:0007669"/>
    <property type="project" value="InterPro"/>
</dbReference>
<comment type="function">
    <text evidence="4 5 6">Catalyzes the transfer of endogenously produced octanoic acid from octanoyl-acyl-carrier-protein onto the lipoyl domains of lipoate-dependent enzymes. Lipoyl-ACP can also act as a substrate although octanoyl-ACP is likely to be the physiological substrate.</text>
</comment>
<dbReference type="NCBIfam" id="TIGR00214">
    <property type="entry name" value="lipB"/>
    <property type="match status" value="1"/>
</dbReference>
<feature type="binding site" evidence="5 8">
    <location>
        <begin position="135"/>
        <end position="137"/>
    </location>
    <ligand>
        <name>substrate</name>
    </ligand>
</feature>
<dbReference type="EMBL" id="JACIIV010000005">
    <property type="protein sequence ID" value="MBB6226631.1"/>
    <property type="molecule type" value="Genomic_DNA"/>
</dbReference>
<gene>
    <name evidence="5" type="primary">lipB</name>
    <name evidence="11" type="ORF">FHS79_000789</name>
</gene>
<dbReference type="InterPro" id="IPR020605">
    <property type="entry name" value="Octanoyltransferase_CS"/>
</dbReference>
<name>A0A841L576_9SPHN</name>
<dbReference type="NCBIfam" id="NF010925">
    <property type="entry name" value="PRK14345.1"/>
    <property type="match status" value="1"/>
</dbReference>
<dbReference type="SUPFAM" id="SSF55681">
    <property type="entry name" value="Class II aaRS and biotin synthetases"/>
    <property type="match status" value="1"/>
</dbReference>
<dbReference type="CDD" id="cd16444">
    <property type="entry name" value="LipB"/>
    <property type="match status" value="1"/>
</dbReference>
<dbReference type="Proteomes" id="UP000538147">
    <property type="component" value="Unassembled WGS sequence"/>
</dbReference>
<keyword evidence="3 5" id="KW-0012">Acyltransferase</keyword>
<evidence type="ECO:0000256" key="1">
    <source>
        <dbReference type="ARBA" id="ARBA00004821"/>
    </source>
</evidence>
<keyword evidence="2 5" id="KW-0808">Transferase</keyword>
<proteinExistence type="inferred from homology"/>
<feature type="site" description="Lowers pKa of active site Cys" evidence="5 9">
    <location>
        <position position="132"/>
    </location>
</feature>